<dbReference type="HOGENOM" id="CLU_768979_0_0_10"/>
<gene>
    <name evidence="1" type="ordered locus">IALB_0426</name>
</gene>
<evidence type="ECO:0008006" key="3">
    <source>
        <dbReference type="Google" id="ProtNLM"/>
    </source>
</evidence>
<proteinExistence type="predicted"/>
<dbReference type="Gene3D" id="2.120.10.30">
    <property type="entry name" value="TolB, C-terminal domain"/>
    <property type="match status" value="1"/>
</dbReference>
<sequence length="360" mass="42941">MKNIIQIFCLYILISFIFQFNAQNIDIDRIQNVLKFGNSPGELGQGKQFSFGLPLIFTPDDIEIDLTNNFYICDKFSKKIFKYDSSLKFINEINIPEEKRSWNKGNRSNNKINNELYFEIDMEVDTETNLFVLVKRRSFFERLLKFDKYGKFLKEFEIQELLTNRRIDGFRIASDKIYIYTLNEFNLHLNDIKDNVFVIDTNGEFLDRCDIYVVDNYGKVYKNKDNKIMTVYLPSVDHKVKRTNELKLDREFVYNTIDTLTLKFIDFDYKNNLYFLSSYPFSIKVIDSNGTTIKDLNWEKSFQKYLIEKYAIVIPHVRQFIIAPNGDIYTYGFRTKNESRDLFIKYSYDDIELVLLRISI</sequence>
<dbReference type="SUPFAM" id="SSF101898">
    <property type="entry name" value="NHL repeat"/>
    <property type="match status" value="1"/>
</dbReference>
<keyword evidence="2" id="KW-1185">Reference proteome</keyword>
<name>I0AGN1_IGNAJ</name>
<evidence type="ECO:0000313" key="2">
    <source>
        <dbReference type="Proteomes" id="UP000007394"/>
    </source>
</evidence>
<dbReference type="EMBL" id="CP003418">
    <property type="protein sequence ID" value="AFH48138.1"/>
    <property type="molecule type" value="Genomic_DNA"/>
</dbReference>
<protein>
    <recommendedName>
        <fullName evidence="3">6-bladed beta-propeller</fullName>
    </recommendedName>
</protein>
<dbReference type="Proteomes" id="UP000007394">
    <property type="component" value="Chromosome"/>
</dbReference>
<accession>I0AGN1</accession>
<dbReference type="AlphaFoldDB" id="I0AGN1"/>
<reference evidence="1 2" key="1">
    <citation type="journal article" date="2012" name="Front. Microbiol.">
        <title>Complete genome of Ignavibacterium album, a metabolically versatile, flagellated, facultative anaerobe from the phylum Chlorobi.</title>
        <authorList>
            <person name="Liu Z."/>
            <person name="Frigaard N.-U."/>
            <person name="Vogl K."/>
            <person name="Iino T."/>
            <person name="Ohkuma M."/>
            <person name="Overmann J."/>
            <person name="Bryant D.A."/>
        </authorList>
    </citation>
    <scope>NUCLEOTIDE SEQUENCE [LARGE SCALE GENOMIC DNA]</scope>
    <source>
        <strain evidence="2">DSM 19864 / JCM 16511 / NBRC 101810 / Mat9-16</strain>
    </source>
</reference>
<organism evidence="1 2">
    <name type="scientific">Ignavibacterium album (strain DSM 19864 / JCM 16511 / NBRC 101810 / Mat9-16)</name>
    <dbReference type="NCBI Taxonomy" id="945713"/>
    <lineage>
        <taxon>Bacteria</taxon>
        <taxon>Pseudomonadati</taxon>
        <taxon>Ignavibacteriota</taxon>
        <taxon>Ignavibacteria</taxon>
        <taxon>Ignavibacteriales</taxon>
        <taxon>Ignavibacteriaceae</taxon>
        <taxon>Ignavibacterium</taxon>
    </lineage>
</organism>
<evidence type="ECO:0000313" key="1">
    <source>
        <dbReference type="EMBL" id="AFH48138.1"/>
    </source>
</evidence>
<dbReference type="RefSeq" id="WP_014559297.1">
    <property type="nucleotide sequence ID" value="NC_017464.1"/>
</dbReference>
<dbReference type="KEGG" id="ial:IALB_0426"/>
<dbReference type="InterPro" id="IPR011042">
    <property type="entry name" value="6-blade_b-propeller_TolB-like"/>
</dbReference>
<dbReference type="OrthoDB" id="9782304at2"/>
<dbReference type="STRING" id="945713.IALB_0426"/>